<dbReference type="GeneTree" id="ENSGT00940000156759"/>
<dbReference type="PROSITE" id="PS51057">
    <property type="entry name" value="PAIRED_2"/>
    <property type="match status" value="1"/>
</dbReference>
<dbReference type="Ensembl" id="ENSKMAT00000023119.1">
    <property type="protein sequence ID" value="ENSKMAP00000022829.1"/>
    <property type="gene ID" value="ENSKMAG00000016887.1"/>
</dbReference>
<dbReference type="FunFam" id="1.10.10.10:FF:000003">
    <property type="entry name" value="Paired box protein Pax-6"/>
    <property type="match status" value="1"/>
</dbReference>
<keyword evidence="4" id="KW-0563">Paired box</keyword>
<keyword evidence="14" id="KW-1185">Reference proteome</keyword>
<dbReference type="Proteomes" id="UP000264800">
    <property type="component" value="Unplaced"/>
</dbReference>
<accession>A0A3Q3BDS8</accession>
<dbReference type="SMART" id="SM00351">
    <property type="entry name" value="PAX"/>
    <property type="match status" value="1"/>
</dbReference>
<feature type="domain" description="Paired" evidence="12">
    <location>
        <begin position="1"/>
        <end position="120"/>
    </location>
</feature>
<evidence type="ECO:0000256" key="6">
    <source>
        <dbReference type="ARBA" id="ARBA00023125"/>
    </source>
</evidence>
<evidence type="ECO:0000259" key="12">
    <source>
        <dbReference type="PROSITE" id="PS51057"/>
    </source>
</evidence>
<evidence type="ECO:0000259" key="11">
    <source>
        <dbReference type="PROSITE" id="PS50071"/>
    </source>
</evidence>
<dbReference type="GO" id="GO:0048593">
    <property type="term" value="P:camera-type eye morphogenesis"/>
    <property type="evidence" value="ECO:0007669"/>
    <property type="project" value="UniProtKB-ARBA"/>
</dbReference>
<dbReference type="PANTHER" id="PTHR45636">
    <property type="entry name" value="PAIRED BOX PROTEIN PAX-6-RELATED-RELATED"/>
    <property type="match status" value="1"/>
</dbReference>
<feature type="domain" description="Homeobox" evidence="11">
    <location>
        <begin position="158"/>
        <end position="200"/>
    </location>
</feature>
<dbReference type="SMART" id="SM00389">
    <property type="entry name" value="HOX"/>
    <property type="match status" value="1"/>
</dbReference>
<evidence type="ECO:0000256" key="2">
    <source>
        <dbReference type="ARBA" id="ARBA00005733"/>
    </source>
</evidence>
<comment type="subcellular location">
    <subcellularLocation>
        <location evidence="1 9 10">Nucleus</location>
    </subcellularLocation>
</comment>
<dbReference type="CDD" id="cd00086">
    <property type="entry name" value="homeodomain"/>
    <property type="match status" value="1"/>
</dbReference>
<dbReference type="InterPro" id="IPR009057">
    <property type="entry name" value="Homeodomain-like_sf"/>
</dbReference>
<evidence type="ECO:0000313" key="13">
    <source>
        <dbReference type="Ensembl" id="ENSKMAP00000022829.1"/>
    </source>
</evidence>
<sequence>MNQLGGVFLNGRPLPDSTRRELIRLASEGVRPSHISRMLRVSNGCVSKILSRYRSTGRLEPKTIGGSRPRLLTPGVISTIIQCKRENPTIFAWEIRQRLALARIRKVPSVSSINRILRKIHSDHGPLRAGPWSEVTSTSNRHNNGAFTLRKQTCLPPKSEFSRSKYADLYTREKLSAEIQLPADTIKVWFSNRRKKKDHLAFSSTTTPNFRFLSVKLTELWTLLCNHL</sequence>
<proteinExistence type="inferred from homology"/>
<evidence type="ECO:0000256" key="4">
    <source>
        <dbReference type="ARBA" id="ARBA00022724"/>
    </source>
</evidence>
<evidence type="ECO:0000256" key="10">
    <source>
        <dbReference type="RuleBase" id="RU000682"/>
    </source>
</evidence>
<keyword evidence="5" id="KW-0805">Transcription regulation</keyword>
<evidence type="ECO:0000256" key="7">
    <source>
        <dbReference type="ARBA" id="ARBA00023163"/>
    </source>
</evidence>
<dbReference type="PRINTS" id="PR00027">
    <property type="entry name" value="PAIREDBOX"/>
</dbReference>
<dbReference type="Pfam" id="PF00292">
    <property type="entry name" value="PAX"/>
    <property type="match status" value="1"/>
</dbReference>
<organism evidence="13 14">
    <name type="scientific">Kryptolebias marmoratus</name>
    <name type="common">Mangrove killifish</name>
    <name type="synonym">Rivulus marmoratus</name>
    <dbReference type="NCBI Taxonomy" id="37003"/>
    <lineage>
        <taxon>Eukaryota</taxon>
        <taxon>Metazoa</taxon>
        <taxon>Chordata</taxon>
        <taxon>Craniata</taxon>
        <taxon>Vertebrata</taxon>
        <taxon>Euteleostomi</taxon>
        <taxon>Actinopterygii</taxon>
        <taxon>Neopterygii</taxon>
        <taxon>Teleostei</taxon>
        <taxon>Neoteleostei</taxon>
        <taxon>Acanthomorphata</taxon>
        <taxon>Ovalentaria</taxon>
        <taxon>Atherinomorphae</taxon>
        <taxon>Cyprinodontiformes</taxon>
        <taxon>Rivulidae</taxon>
        <taxon>Kryptolebias</taxon>
    </lineage>
</organism>
<dbReference type="InterPro" id="IPR001523">
    <property type="entry name" value="Paired_dom"/>
</dbReference>
<keyword evidence="3" id="KW-0217">Developmental protein</keyword>
<dbReference type="GO" id="GO:0000978">
    <property type="term" value="F:RNA polymerase II cis-regulatory region sequence-specific DNA binding"/>
    <property type="evidence" value="ECO:0007669"/>
    <property type="project" value="TreeGrafter"/>
</dbReference>
<evidence type="ECO:0000256" key="9">
    <source>
        <dbReference type="PROSITE-ProRule" id="PRU00108"/>
    </source>
</evidence>
<dbReference type="Pfam" id="PF00046">
    <property type="entry name" value="Homeodomain"/>
    <property type="match status" value="1"/>
</dbReference>
<feature type="DNA-binding region" description="Homeobox" evidence="9">
    <location>
        <begin position="160"/>
        <end position="201"/>
    </location>
</feature>
<dbReference type="Gene3D" id="1.10.10.10">
    <property type="entry name" value="Winged helix-like DNA-binding domain superfamily/Winged helix DNA-binding domain"/>
    <property type="match status" value="2"/>
</dbReference>
<dbReference type="Gene3D" id="1.10.10.60">
    <property type="entry name" value="Homeodomain-like"/>
    <property type="match status" value="1"/>
</dbReference>
<comment type="similarity">
    <text evidence="2">Belongs to the paired homeobox family.</text>
</comment>
<evidence type="ECO:0008006" key="15">
    <source>
        <dbReference type="Google" id="ProtNLM"/>
    </source>
</evidence>
<keyword evidence="7" id="KW-0804">Transcription</keyword>
<dbReference type="GO" id="GO:0009952">
    <property type="term" value="P:anterior/posterior pattern specification"/>
    <property type="evidence" value="ECO:0007669"/>
    <property type="project" value="UniProtKB-ARBA"/>
</dbReference>
<evidence type="ECO:0000256" key="1">
    <source>
        <dbReference type="ARBA" id="ARBA00004123"/>
    </source>
</evidence>
<evidence type="ECO:0000256" key="3">
    <source>
        <dbReference type="ARBA" id="ARBA00022473"/>
    </source>
</evidence>
<evidence type="ECO:0000313" key="14">
    <source>
        <dbReference type="Proteomes" id="UP000264800"/>
    </source>
</evidence>
<dbReference type="PANTHER" id="PTHR45636:SF47">
    <property type="entry name" value="PAIRED BOX PROTEIN PAX-4"/>
    <property type="match status" value="1"/>
</dbReference>
<evidence type="ECO:0000256" key="8">
    <source>
        <dbReference type="ARBA" id="ARBA00023242"/>
    </source>
</evidence>
<dbReference type="InterPro" id="IPR036388">
    <property type="entry name" value="WH-like_DNA-bd_sf"/>
</dbReference>
<keyword evidence="6 9" id="KW-0238">DNA-binding</keyword>
<dbReference type="GO" id="GO:0000981">
    <property type="term" value="F:DNA-binding transcription factor activity, RNA polymerase II-specific"/>
    <property type="evidence" value="ECO:0007669"/>
    <property type="project" value="TreeGrafter"/>
</dbReference>
<keyword evidence="8 9" id="KW-0539">Nucleus</keyword>
<dbReference type="GO" id="GO:0005634">
    <property type="term" value="C:nucleus"/>
    <property type="evidence" value="ECO:0007669"/>
    <property type="project" value="UniProtKB-SubCell"/>
</dbReference>
<reference evidence="13" key="1">
    <citation type="submission" date="2025-08" db="UniProtKB">
        <authorList>
            <consortium name="Ensembl"/>
        </authorList>
    </citation>
    <scope>IDENTIFICATION</scope>
</reference>
<evidence type="ECO:0000256" key="5">
    <source>
        <dbReference type="ARBA" id="ARBA00023015"/>
    </source>
</evidence>
<protein>
    <recommendedName>
        <fullName evidence="15">Paired box 4</fullName>
    </recommendedName>
</protein>
<dbReference type="InterPro" id="IPR043565">
    <property type="entry name" value="PAX_fam"/>
</dbReference>
<name>A0A3Q3BDS8_KRYMA</name>
<dbReference type="InterPro" id="IPR001356">
    <property type="entry name" value="HD"/>
</dbReference>
<dbReference type="GO" id="GO:0030902">
    <property type="term" value="P:hindbrain development"/>
    <property type="evidence" value="ECO:0007669"/>
    <property type="project" value="UniProtKB-ARBA"/>
</dbReference>
<keyword evidence="9 10" id="KW-0371">Homeobox</keyword>
<dbReference type="AlphaFoldDB" id="A0A3Q3BDS8"/>
<dbReference type="SUPFAM" id="SSF46689">
    <property type="entry name" value="Homeodomain-like"/>
    <property type="match status" value="2"/>
</dbReference>
<reference evidence="13" key="2">
    <citation type="submission" date="2025-09" db="UniProtKB">
        <authorList>
            <consortium name="Ensembl"/>
        </authorList>
    </citation>
    <scope>IDENTIFICATION</scope>
</reference>
<dbReference type="PROSITE" id="PS50071">
    <property type="entry name" value="HOMEOBOX_2"/>
    <property type="match status" value="1"/>
</dbReference>